<feature type="transmembrane region" description="Helical" evidence="6">
    <location>
        <begin position="6"/>
        <end position="26"/>
    </location>
</feature>
<dbReference type="KEGG" id="pect:BN1012_Phect490"/>
<dbReference type="RefSeq" id="WP_043950937.1">
    <property type="nucleotide sequence ID" value="NZ_HG966617.1"/>
</dbReference>
<keyword evidence="2" id="KW-1003">Cell membrane</keyword>
<dbReference type="Pfam" id="PF13396">
    <property type="entry name" value="PLDc_N"/>
    <property type="match status" value="1"/>
</dbReference>
<organism evidence="8 9">
    <name type="scientific">Candidatus Phaeomarinibacter ectocarpi</name>
    <dbReference type="NCBI Taxonomy" id="1458461"/>
    <lineage>
        <taxon>Bacteria</taxon>
        <taxon>Pseudomonadati</taxon>
        <taxon>Pseudomonadota</taxon>
        <taxon>Alphaproteobacteria</taxon>
        <taxon>Hyphomicrobiales</taxon>
        <taxon>Parvibaculaceae</taxon>
        <taxon>Candidatus Phaeomarinibacter</taxon>
    </lineage>
</organism>
<evidence type="ECO:0000256" key="5">
    <source>
        <dbReference type="ARBA" id="ARBA00023136"/>
    </source>
</evidence>
<dbReference type="HOGENOM" id="CLU_176001_6_0_5"/>
<evidence type="ECO:0000256" key="3">
    <source>
        <dbReference type="ARBA" id="ARBA00022692"/>
    </source>
</evidence>
<sequence length="60" mass="6524">MLGLEVTGIFTLIWFIVLLWAIIKVFQSGAGALAKAIWVAALLFLPILGLIAWLIFGPRG</sequence>
<evidence type="ECO:0000256" key="1">
    <source>
        <dbReference type="ARBA" id="ARBA00004651"/>
    </source>
</evidence>
<comment type="subcellular location">
    <subcellularLocation>
        <location evidence="1">Cell membrane</location>
        <topology evidence="1">Multi-pass membrane protein</topology>
    </subcellularLocation>
</comment>
<dbReference type="OrthoDB" id="8455471at2"/>
<protein>
    <recommendedName>
        <fullName evidence="7">Cardiolipin synthase N-terminal domain-containing protein</fullName>
    </recommendedName>
</protein>
<dbReference type="GO" id="GO:0005886">
    <property type="term" value="C:plasma membrane"/>
    <property type="evidence" value="ECO:0007669"/>
    <property type="project" value="UniProtKB-SubCell"/>
</dbReference>
<evidence type="ECO:0000313" key="8">
    <source>
        <dbReference type="EMBL" id="CDO58704.1"/>
    </source>
</evidence>
<dbReference type="STRING" id="1458461.BN1012_Phect490"/>
<evidence type="ECO:0000256" key="6">
    <source>
        <dbReference type="SAM" id="Phobius"/>
    </source>
</evidence>
<keyword evidence="3 6" id="KW-0812">Transmembrane</keyword>
<proteinExistence type="predicted"/>
<reference evidence="8 9" key="1">
    <citation type="journal article" date="2014" name="Front. Genet.">
        <title>Genome and metabolic network of "Candidatus Phaeomarinobacter ectocarpi" Ec32, a new candidate genus of Alphaproteobacteria frequently associated with brown algae.</title>
        <authorList>
            <person name="Dittami S.M."/>
            <person name="Barbeyron T."/>
            <person name="Boyen C."/>
            <person name="Cambefort J."/>
            <person name="Collet G."/>
            <person name="Delage L."/>
            <person name="Gobet A."/>
            <person name="Groisillier A."/>
            <person name="Leblanc C."/>
            <person name="Michel G."/>
            <person name="Scornet D."/>
            <person name="Siegel A."/>
            <person name="Tapia J.E."/>
            <person name="Tonon T."/>
        </authorList>
    </citation>
    <scope>NUCLEOTIDE SEQUENCE [LARGE SCALE GENOMIC DNA]</scope>
    <source>
        <strain evidence="8 9">Ec32</strain>
    </source>
</reference>
<keyword evidence="9" id="KW-1185">Reference proteome</keyword>
<accession>X5MDS0</accession>
<evidence type="ECO:0000256" key="2">
    <source>
        <dbReference type="ARBA" id="ARBA00022475"/>
    </source>
</evidence>
<feature type="domain" description="Cardiolipin synthase N-terminal" evidence="7">
    <location>
        <begin position="16"/>
        <end position="58"/>
    </location>
</feature>
<dbReference type="InterPro" id="IPR027379">
    <property type="entry name" value="CLS_N"/>
</dbReference>
<dbReference type="AlphaFoldDB" id="X5MDS0"/>
<name>X5MDS0_9HYPH</name>
<keyword evidence="5 6" id="KW-0472">Membrane</keyword>
<evidence type="ECO:0000256" key="4">
    <source>
        <dbReference type="ARBA" id="ARBA00022989"/>
    </source>
</evidence>
<keyword evidence="4 6" id="KW-1133">Transmembrane helix</keyword>
<evidence type="ECO:0000259" key="7">
    <source>
        <dbReference type="Pfam" id="PF13396"/>
    </source>
</evidence>
<evidence type="ECO:0000313" key="9">
    <source>
        <dbReference type="Proteomes" id="UP000032160"/>
    </source>
</evidence>
<dbReference type="EMBL" id="HG966617">
    <property type="protein sequence ID" value="CDO58704.1"/>
    <property type="molecule type" value="Genomic_DNA"/>
</dbReference>
<feature type="transmembrane region" description="Helical" evidence="6">
    <location>
        <begin position="38"/>
        <end position="56"/>
    </location>
</feature>
<dbReference type="Proteomes" id="UP000032160">
    <property type="component" value="Chromosome I"/>
</dbReference>
<gene>
    <name evidence="8" type="ORF">BN1012_Phect490</name>
</gene>